<proteinExistence type="evidence at transcript level"/>
<name>Q8C5V9_MOUSE</name>
<dbReference type="AlphaFoldDB" id="Q8C5V9"/>
<reference evidence="2" key="6">
    <citation type="submission" date="2002-04" db="EMBL/GenBank/DDBJ databases">
        <authorList>
            <person name="Adachi J."/>
            <person name="Aizawa K."/>
            <person name="Akimura T."/>
            <person name="Arakawa T."/>
            <person name="Bono H."/>
            <person name="Carninci P."/>
            <person name="Fukuda S."/>
            <person name="Furuno M."/>
            <person name="Hanagaki T."/>
            <person name="Hara A."/>
            <person name="Hashizume W."/>
            <person name="Hayashida K."/>
            <person name="Hayatsu N."/>
            <person name="Hiramoto K."/>
            <person name="Hiraoka T."/>
            <person name="Hirozane T."/>
            <person name="Hori F."/>
            <person name="Imotani K."/>
            <person name="Ishii Y."/>
            <person name="Itoh M."/>
            <person name="Kagawa I."/>
            <person name="Kasukawa T."/>
            <person name="Katoh H."/>
            <person name="Kawai J."/>
            <person name="Kojima Y."/>
            <person name="Kondo S."/>
            <person name="Konno H."/>
            <person name="Kouda M."/>
            <person name="Koya S."/>
            <person name="Kurihara C."/>
            <person name="Matsuyama T."/>
            <person name="Miyazaki A."/>
            <person name="Murata M."/>
            <person name="Nakamura M."/>
            <person name="Nishi K."/>
            <person name="Nomura K."/>
            <person name="Numazaki R."/>
            <person name="Ohno M."/>
            <person name="Ohsato N."/>
            <person name="Okazaki Y."/>
            <person name="Saito R."/>
            <person name="Saitoh H."/>
            <person name="Sakai C."/>
            <person name="Sakai K."/>
            <person name="Sakazume N."/>
            <person name="Sano H."/>
            <person name="Sasaki D."/>
            <person name="Shibata K."/>
            <person name="Shinagawa A."/>
            <person name="Shiraki T."/>
            <person name="Sogabe Y."/>
            <person name="Tagami M."/>
            <person name="Tagawa A."/>
            <person name="Takahashi F."/>
            <person name="Takaku-Akahira S."/>
            <person name="Takeda Y."/>
            <person name="Tanaka T."/>
            <person name="Tomaru A."/>
            <person name="Toya T."/>
            <person name="Yasunishi A."/>
            <person name="Muramatsu M."/>
            <person name="Hayashizaki Y."/>
        </authorList>
    </citation>
    <scope>NUCLEOTIDE SEQUENCE</scope>
    <source>
        <strain evidence="2">C57BL/6J</strain>
        <tissue evidence="2">Testis</tissue>
    </source>
</reference>
<protein>
    <submittedName>
        <fullName evidence="2">Uncharacterized protein</fullName>
    </submittedName>
</protein>
<reference evidence="2" key="2">
    <citation type="journal article" date="2000" name="Genome Res.">
        <title>Normalization and subtraction of cap-trapper-selected cDNAs to prepare full-length cDNA libraries for rapid discovery of new genes.</title>
        <authorList>
            <person name="Carninci P."/>
            <person name="Shibata Y."/>
            <person name="Hayatsu N."/>
            <person name="Sugahara Y."/>
            <person name="Shibata K."/>
            <person name="Itoh M."/>
            <person name="Konno H."/>
            <person name="Okazaki Y."/>
            <person name="Muramatsu M."/>
            <person name="Hayashizaki Y."/>
        </authorList>
    </citation>
    <scope>NUCLEOTIDE SEQUENCE</scope>
    <source>
        <strain evidence="2">C57BL/6J</strain>
        <tissue evidence="2">Testis</tissue>
    </source>
</reference>
<reference evidence="2" key="7">
    <citation type="journal article" date="2005" name="Science">
        <title>The Transcriptional Landscape of the Mammalian Genome.</title>
        <authorList>
            <consortium name="The FANTOM Consortium"/>
            <consortium name="Riken Genome Exploration Research Group and Genome Science Group (Genome Network Project Core Group)"/>
        </authorList>
    </citation>
    <scope>NUCLEOTIDE SEQUENCE</scope>
    <source>
        <strain evidence="2">C57BL/6J</strain>
        <tissue evidence="2">Testis</tissue>
    </source>
</reference>
<keyword evidence="1" id="KW-1133">Transmembrane helix</keyword>
<keyword evidence="1" id="KW-0812">Transmembrane</keyword>
<keyword evidence="1" id="KW-0472">Membrane</keyword>
<reference evidence="2" key="5">
    <citation type="journal article" date="2002" name="Nature">
        <title>Analysis of the mouse transcriptome based on functional annotation of 60,770 full-length cDNAs.</title>
        <authorList>
            <consortium name="The FANTOM Consortium and the RIKEN Genome Exploration Research Group Phase I and II Team"/>
        </authorList>
    </citation>
    <scope>NUCLEOTIDE SEQUENCE</scope>
    <source>
        <strain evidence="2">C57BL/6J</strain>
        <tissue evidence="2">Testis</tissue>
    </source>
</reference>
<evidence type="ECO:0000313" key="2">
    <source>
        <dbReference type="EMBL" id="BAC36574.1"/>
    </source>
</evidence>
<reference evidence="2" key="3">
    <citation type="journal article" date="2000" name="Genome Res.">
        <title>RIKEN integrated sequence analysis (RISA) system--384-format sequencing pipeline with 384 multicapillary sequencer.</title>
        <authorList>
            <person name="Shibata K."/>
            <person name="Itoh M."/>
            <person name="Aizawa K."/>
            <person name="Nagaoka S."/>
            <person name="Sasaki N."/>
            <person name="Carninci P."/>
            <person name="Konno H."/>
            <person name="Akiyama J."/>
            <person name="Nishi K."/>
            <person name="Kitsunai T."/>
            <person name="Tashiro H."/>
            <person name="Itoh M."/>
            <person name="Sumi N."/>
            <person name="Ishii Y."/>
            <person name="Nakamura S."/>
            <person name="Hazama M."/>
            <person name="Nishine T."/>
            <person name="Harada A."/>
            <person name="Yamamoto R."/>
            <person name="Matsumoto H."/>
            <person name="Sakaguchi S."/>
            <person name="Ikegami T."/>
            <person name="Kashiwagi K."/>
            <person name="Fujiwake S."/>
            <person name="Inoue K."/>
            <person name="Togawa Y."/>
            <person name="Izawa M."/>
            <person name="Ohara E."/>
            <person name="Watahiki M."/>
            <person name="Yoneda Y."/>
            <person name="Ishikawa T."/>
            <person name="Ozawa K."/>
            <person name="Tanaka T."/>
            <person name="Matsuura S."/>
            <person name="Kawai J."/>
            <person name="Okazaki Y."/>
            <person name="Muramatsu M."/>
            <person name="Inoue Y."/>
            <person name="Kira A."/>
            <person name="Hayashizaki Y."/>
        </authorList>
    </citation>
    <scope>NUCLEOTIDE SEQUENCE</scope>
    <source>
        <strain evidence="2">C57BL/6J</strain>
        <tissue evidence="2">Testis</tissue>
    </source>
</reference>
<sequence>MMTFESALVQSRPKLYPITYIFKFIWSVTVSGKKNNKQSFSMFFIVTRSYTMSRQWLMHTCVISMRKDTSALIVNIDGCRHVSKIKPLKSPGILDTLLTKTRLGIQTSIIFIYLFGLKKIIALNFKDIFFIFIYVWGYIYIYILYIYIFHQYTGGCGGQKRVPDPLELELGFSY</sequence>
<reference evidence="2" key="1">
    <citation type="journal article" date="1999" name="Methods Enzymol.">
        <title>High-efficiency full-length cDNA cloning.</title>
        <authorList>
            <person name="Carninci P."/>
            <person name="Hayashizaki Y."/>
        </authorList>
    </citation>
    <scope>NUCLEOTIDE SEQUENCE</scope>
    <source>
        <strain evidence="2">C57BL/6J</strain>
        <tissue evidence="2">Testis</tissue>
    </source>
</reference>
<evidence type="ECO:0000256" key="1">
    <source>
        <dbReference type="SAM" id="Phobius"/>
    </source>
</evidence>
<reference evidence="2" key="8">
    <citation type="journal article" date="2005" name="Science">
        <title>Antisense Transcription in the Mammalian Transcriptome.</title>
        <authorList>
            <consortium name="RIKEN Genome Exploration Research Group and Genome Science Group (Genome Network Project Core Group) and the FANTOM Consortium"/>
        </authorList>
    </citation>
    <scope>NUCLEOTIDE SEQUENCE</scope>
    <source>
        <strain evidence="2">C57BL/6J</strain>
        <tissue evidence="2">Testis</tissue>
    </source>
</reference>
<feature type="transmembrane region" description="Helical" evidence="1">
    <location>
        <begin position="15"/>
        <end position="32"/>
    </location>
</feature>
<accession>Q8C5V9</accession>
<organism evidence="2">
    <name type="scientific">Mus musculus</name>
    <name type="common">Mouse</name>
    <dbReference type="NCBI Taxonomy" id="10090"/>
    <lineage>
        <taxon>Eukaryota</taxon>
        <taxon>Metazoa</taxon>
        <taxon>Chordata</taxon>
        <taxon>Craniata</taxon>
        <taxon>Vertebrata</taxon>
        <taxon>Euteleostomi</taxon>
        <taxon>Mammalia</taxon>
        <taxon>Eutheria</taxon>
        <taxon>Euarchontoglires</taxon>
        <taxon>Glires</taxon>
        <taxon>Rodentia</taxon>
        <taxon>Myomorpha</taxon>
        <taxon>Muroidea</taxon>
        <taxon>Muridae</taxon>
        <taxon>Murinae</taxon>
        <taxon>Mus</taxon>
        <taxon>Mus</taxon>
    </lineage>
</organism>
<reference evidence="2" key="4">
    <citation type="journal article" date="2001" name="Nature">
        <title>Functional annotation of a full-length mouse cDNA collection.</title>
        <authorList>
            <consortium name="The RIKEN Genome Exploration Research Group Phase II Team and the FANTOM Consortium"/>
        </authorList>
    </citation>
    <scope>NUCLEOTIDE SEQUENCE</scope>
    <source>
        <strain evidence="2">C57BL/6J</strain>
        <tissue evidence="2">Testis</tissue>
    </source>
</reference>
<feature type="transmembrane region" description="Helical" evidence="1">
    <location>
        <begin position="128"/>
        <end position="149"/>
    </location>
</feature>
<dbReference type="EMBL" id="AK077025">
    <property type="protein sequence ID" value="BAC36574.1"/>
    <property type="molecule type" value="mRNA"/>
</dbReference>